<feature type="region of interest" description="Disordered" evidence="4">
    <location>
        <begin position="203"/>
        <end position="238"/>
    </location>
</feature>
<keyword evidence="2" id="KW-0539">Nucleus</keyword>
<dbReference type="PROSITE" id="PS00028">
    <property type="entry name" value="ZINC_FINGER_C2H2_1"/>
    <property type="match status" value="2"/>
</dbReference>
<organism evidence="7 8">
    <name type="scientific">Toxocara canis</name>
    <name type="common">Canine roundworm</name>
    <dbReference type="NCBI Taxonomy" id="6265"/>
    <lineage>
        <taxon>Eukaryota</taxon>
        <taxon>Metazoa</taxon>
        <taxon>Ecdysozoa</taxon>
        <taxon>Nematoda</taxon>
        <taxon>Chromadorea</taxon>
        <taxon>Rhabditida</taxon>
        <taxon>Spirurina</taxon>
        <taxon>Ascaridomorpha</taxon>
        <taxon>Ascaridoidea</taxon>
        <taxon>Toxocaridae</taxon>
        <taxon>Toxocara</taxon>
    </lineage>
</organism>
<dbReference type="InterPro" id="IPR023780">
    <property type="entry name" value="Chromo_domain"/>
</dbReference>
<dbReference type="SUPFAM" id="SSF54160">
    <property type="entry name" value="Chromo domain-like"/>
    <property type="match status" value="1"/>
</dbReference>
<feature type="region of interest" description="Disordered" evidence="4">
    <location>
        <begin position="403"/>
        <end position="467"/>
    </location>
</feature>
<reference evidence="7 8" key="1">
    <citation type="submission" date="2014-11" db="EMBL/GenBank/DDBJ databases">
        <title>Genetic blueprint of the zoonotic pathogen Toxocara canis.</title>
        <authorList>
            <person name="Zhu X.-Q."/>
            <person name="Korhonen P.K."/>
            <person name="Cai H."/>
            <person name="Young N.D."/>
            <person name="Nejsum P."/>
            <person name="von Samson-Himmelstjerna G."/>
            <person name="Boag P.R."/>
            <person name="Tan P."/>
            <person name="Li Q."/>
            <person name="Min J."/>
            <person name="Yang Y."/>
            <person name="Wang X."/>
            <person name="Fang X."/>
            <person name="Hall R.S."/>
            <person name="Hofmann A."/>
            <person name="Sternberg P.W."/>
            <person name="Jex A.R."/>
            <person name="Gasser R.B."/>
        </authorList>
    </citation>
    <scope>NUCLEOTIDE SEQUENCE [LARGE SCALE GENOMIC DNA]</scope>
    <source>
        <strain evidence="7">PN_DK_2014</strain>
    </source>
</reference>
<dbReference type="GO" id="GO:0008270">
    <property type="term" value="F:zinc ion binding"/>
    <property type="evidence" value="ECO:0007669"/>
    <property type="project" value="UniProtKB-KW"/>
</dbReference>
<feature type="domain" description="C2H2-type" evidence="6">
    <location>
        <begin position="246"/>
        <end position="274"/>
    </location>
</feature>
<dbReference type="STRING" id="6265.A0A0B2V9A0"/>
<feature type="compositionally biased region" description="Polar residues" evidence="4">
    <location>
        <begin position="65"/>
        <end position="74"/>
    </location>
</feature>
<evidence type="ECO:0000256" key="3">
    <source>
        <dbReference type="PROSITE-ProRule" id="PRU00042"/>
    </source>
</evidence>
<keyword evidence="8" id="KW-1185">Reference proteome</keyword>
<protein>
    <submittedName>
        <fullName evidence="7">Chromobox-like protein 3</fullName>
    </submittedName>
</protein>
<keyword evidence="3" id="KW-0862">Zinc</keyword>
<dbReference type="OrthoDB" id="433924at2759"/>
<dbReference type="CDD" id="cd00024">
    <property type="entry name" value="CD_CSD"/>
    <property type="match status" value="1"/>
</dbReference>
<dbReference type="PROSITE" id="PS50157">
    <property type="entry name" value="ZINC_FINGER_C2H2_2"/>
    <property type="match status" value="2"/>
</dbReference>
<evidence type="ECO:0000256" key="4">
    <source>
        <dbReference type="SAM" id="MobiDB-lite"/>
    </source>
</evidence>
<dbReference type="InterPro" id="IPR013087">
    <property type="entry name" value="Znf_C2H2_type"/>
</dbReference>
<dbReference type="InterPro" id="IPR016197">
    <property type="entry name" value="Chromo-like_dom_sf"/>
</dbReference>
<comment type="subcellular location">
    <subcellularLocation>
        <location evidence="1">Nucleus</location>
    </subcellularLocation>
</comment>
<feature type="compositionally biased region" description="Basic and acidic residues" evidence="4">
    <location>
        <begin position="453"/>
        <end position="467"/>
    </location>
</feature>
<dbReference type="SMART" id="SM00298">
    <property type="entry name" value="CHROMO"/>
    <property type="match status" value="1"/>
</dbReference>
<dbReference type="InterPro" id="IPR017984">
    <property type="entry name" value="Chromo_dom_subgr"/>
</dbReference>
<keyword evidence="3" id="KW-0479">Metal-binding</keyword>
<feature type="compositionally biased region" description="Polar residues" evidence="4">
    <location>
        <begin position="212"/>
        <end position="221"/>
    </location>
</feature>
<dbReference type="AlphaFoldDB" id="A0A0B2V9A0"/>
<proteinExistence type="predicted"/>
<evidence type="ECO:0000259" key="5">
    <source>
        <dbReference type="PROSITE" id="PS50013"/>
    </source>
</evidence>
<evidence type="ECO:0000313" key="8">
    <source>
        <dbReference type="Proteomes" id="UP000031036"/>
    </source>
</evidence>
<dbReference type="InterPro" id="IPR000953">
    <property type="entry name" value="Chromo/chromo_shadow_dom"/>
</dbReference>
<dbReference type="PRINTS" id="PR00504">
    <property type="entry name" value="CHROMODOMAIN"/>
</dbReference>
<evidence type="ECO:0000256" key="1">
    <source>
        <dbReference type="ARBA" id="ARBA00004123"/>
    </source>
</evidence>
<comment type="caution">
    <text evidence="7">The sequence shown here is derived from an EMBL/GenBank/DDBJ whole genome shotgun (WGS) entry which is preliminary data.</text>
</comment>
<dbReference type="EMBL" id="JPKZ01002267">
    <property type="protein sequence ID" value="KHN77575.1"/>
    <property type="molecule type" value="Genomic_DNA"/>
</dbReference>
<dbReference type="Pfam" id="PF00385">
    <property type="entry name" value="Chromo"/>
    <property type="match status" value="1"/>
</dbReference>
<gene>
    <name evidence="7" type="primary">CBX3</name>
    <name evidence="7" type="ORF">Tcan_12477</name>
</gene>
<evidence type="ECO:0000313" key="7">
    <source>
        <dbReference type="EMBL" id="KHN77575.1"/>
    </source>
</evidence>
<feature type="domain" description="C2H2-type" evidence="6">
    <location>
        <begin position="99"/>
        <end position="127"/>
    </location>
</feature>
<dbReference type="PROSITE" id="PS00598">
    <property type="entry name" value="CHROMO_1"/>
    <property type="match status" value="1"/>
</dbReference>
<evidence type="ECO:0000259" key="6">
    <source>
        <dbReference type="PROSITE" id="PS50157"/>
    </source>
</evidence>
<dbReference type="PROSITE" id="PS50013">
    <property type="entry name" value="CHROMO_2"/>
    <property type="match status" value="1"/>
</dbReference>
<dbReference type="InterPro" id="IPR023779">
    <property type="entry name" value="Chromodomain_CS"/>
</dbReference>
<dbReference type="SMART" id="SM00355">
    <property type="entry name" value="ZnF_C2H2"/>
    <property type="match status" value="2"/>
</dbReference>
<feature type="compositionally biased region" description="Basic and acidic residues" evidence="4">
    <location>
        <begin position="616"/>
        <end position="628"/>
    </location>
</feature>
<keyword evidence="3" id="KW-0863">Zinc-finger</keyword>
<feature type="compositionally biased region" description="Polar residues" evidence="4">
    <location>
        <begin position="423"/>
        <end position="452"/>
    </location>
</feature>
<feature type="compositionally biased region" description="Basic and acidic residues" evidence="4">
    <location>
        <begin position="75"/>
        <end position="91"/>
    </location>
</feature>
<feature type="domain" description="Chromo" evidence="5">
    <location>
        <begin position="481"/>
        <end position="541"/>
    </location>
</feature>
<feature type="compositionally biased region" description="Basic and acidic residues" evidence="4">
    <location>
        <begin position="222"/>
        <end position="238"/>
    </location>
</feature>
<dbReference type="GO" id="GO:0005634">
    <property type="term" value="C:nucleus"/>
    <property type="evidence" value="ECO:0007669"/>
    <property type="project" value="UniProtKB-SubCell"/>
</dbReference>
<sequence>MGSVVPRHKKPLSTSPVVVCKGRCDRAAIILNTWALFLKLITRNELATSRMMRMSRKRSLPTPPQSSVANLPHNSHNDRAEVKQPDVKHPHHDECNRRIMCPVCEGKFGALRELVTHAREAHASDKNKFAIHNECLSGAEFKKWMSTKRCHLIGPVVLLNRQADVTDYRRCDRAAIILNTWALFLKLITRNELATSRMMRMSRKRSLPTPPQSSVANLPHNSHNDRAEVKQPDVKHPHHDECNRRIMCPVCEGKFGALRELVTHAREAHASDKNKFAIHNECLSGAEFKKWMSTKRCHLIGPVVLLNRQADVTDYRCSFISADRSKGGSDSRPVCTAFLTTTTLSNGFVQTEYCIDHLGHDHQPHEYYAHGNGLSGERTKFNASRKLTDANMNKAEGTITRASKMNTATAEGEVTSDRHQTAKKSSVSPNVPSTHQQHLASKSPPNAVSPTKTTKDQKTTSFGSDDKLSWSDELELEDEEFLVDRIVDKRVVNGTLQYRVKWKGYDNDEDDTWEPLHNLGEAMSLIKAFEKSYEEKEKAENVTCKTKEAELGRVCEGAPTSLLEYGENSSKDDPDVAAVTDDVRGDEHAGISDCSSAARKASLNERGASEEESENGEERRVRDEDVSSERSVVLQRPPGVYGVHEGFKISKVVGLWRNAGEKTISAVVQYSDSSFELIPTNILVDFAPKKLLMYYESKLKFE</sequence>
<name>A0A0B2V9A0_TOXCA</name>
<evidence type="ECO:0000256" key="2">
    <source>
        <dbReference type="ARBA" id="ARBA00023242"/>
    </source>
</evidence>
<feature type="region of interest" description="Disordered" evidence="4">
    <location>
        <begin position="53"/>
        <end position="91"/>
    </location>
</feature>
<dbReference type="PANTHER" id="PTHR22812">
    <property type="entry name" value="CHROMOBOX PROTEIN"/>
    <property type="match status" value="1"/>
</dbReference>
<dbReference type="Gene3D" id="2.40.50.40">
    <property type="match status" value="1"/>
</dbReference>
<feature type="region of interest" description="Disordered" evidence="4">
    <location>
        <begin position="586"/>
        <end position="633"/>
    </location>
</feature>
<dbReference type="Proteomes" id="UP000031036">
    <property type="component" value="Unassembled WGS sequence"/>
</dbReference>
<accession>A0A0B2V9A0</accession>
<dbReference type="InterPro" id="IPR051219">
    <property type="entry name" value="Heterochromatin_chromo-domain"/>
</dbReference>